<dbReference type="InterPro" id="IPR036237">
    <property type="entry name" value="Xyl_isomerase-like_sf"/>
</dbReference>
<comment type="caution">
    <text evidence="2">The sequence shown here is derived from an EMBL/GenBank/DDBJ whole genome shotgun (WGS) entry which is preliminary data.</text>
</comment>
<dbReference type="OrthoDB" id="6622255at2"/>
<dbReference type="Proteomes" id="UP000321558">
    <property type="component" value="Unassembled WGS sequence"/>
</dbReference>
<keyword evidence="3" id="KW-1185">Reference proteome</keyword>
<accession>A0A511ZK73</accession>
<dbReference type="SUPFAM" id="SSF51658">
    <property type="entry name" value="Xylose isomerase-like"/>
    <property type="match status" value="1"/>
</dbReference>
<dbReference type="EMBL" id="BJYM01000010">
    <property type="protein sequence ID" value="GEN87790.1"/>
    <property type="molecule type" value="Genomic_DNA"/>
</dbReference>
<feature type="domain" description="Xylose isomerase-like TIM barrel" evidence="1">
    <location>
        <begin position="50"/>
        <end position="254"/>
    </location>
</feature>
<dbReference type="InterPro" id="IPR013022">
    <property type="entry name" value="Xyl_isomerase-like_TIM-brl"/>
</dbReference>
<evidence type="ECO:0000259" key="1">
    <source>
        <dbReference type="Pfam" id="PF01261"/>
    </source>
</evidence>
<dbReference type="InterPro" id="IPR050312">
    <property type="entry name" value="IolE/XylAMocC-like"/>
</dbReference>
<proteinExistence type="predicted"/>
<protein>
    <recommendedName>
        <fullName evidence="1">Xylose isomerase-like TIM barrel domain-containing protein</fullName>
    </recommendedName>
</protein>
<name>A0A511ZK73_9BACI</name>
<evidence type="ECO:0000313" key="2">
    <source>
        <dbReference type="EMBL" id="GEN87790.1"/>
    </source>
</evidence>
<organism evidence="2 3">
    <name type="scientific">Oceanobacillus sojae</name>
    <dbReference type="NCBI Taxonomy" id="582851"/>
    <lineage>
        <taxon>Bacteria</taxon>
        <taxon>Bacillati</taxon>
        <taxon>Bacillota</taxon>
        <taxon>Bacilli</taxon>
        <taxon>Bacillales</taxon>
        <taxon>Bacillaceae</taxon>
        <taxon>Oceanobacillus</taxon>
    </lineage>
</organism>
<sequence>MTNRFIPSLLVPEIFFPVKDKDNITANIIEQLSEEGFYRSYEIGDISQSSERKRILNLAKENNYELTQWLTFIIDRNGLDVSSLDSKLRKETVKQLKESLYGAAECGVSNIAFVTGADPGGARRMDAIEGLYESICELCEEAATYNMDVLVEPLDREAHKKRIIGPTKDAVELIRRVKKQFSNIGLAFDTAHAALNGEDINEALEKAKCETHQIHFSNAVLNDKDSLYGDNHMPIGEPGFLTVDKMASILRKADELGIRKENGLRVAAEVRGRDAENYLNNEKETRNILEKTLDIVSNQI</sequence>
<dbReference type="PANTHER" id="PTHR12110:SF53">
    <property type="entry name" value="BLR5974 PROTEIN"/>
    <property type="match status" value="1"/>
</dbReference>
<gene>
    <name evidence="2" type="ORF">OSO01_25290</name>
</gene>
<dbReference type="PANTHER" id="PTHR12110">
    <property type="entry name" value="HYDROXYPYRUVATE ISOMERASE"/>
    <property type="match status" value="1"/>
</dbReference>
<dbReference type="Gene3D" id="3.20.20.150">
    <property type="entry name" value="Divalent-metal-dependent TIM barrel enzymes"/>
    <property type="match status" value="1"/>
</dbReference>
<evidence type="ECO:0000313" key="3">
    <source>
        <dbReference type="Proteomes" id="UP000321558"/>
    </source>
</evidence>
<dbReference type="Pfam" id="PF01261">
    <property type="entry name" value="AP_endonuc_2"/>
    <property type="match status" value="1"/>
</dbReference>
<dbReference type="AlphaFoldDB" id="A0A511ZK73"/>
<dbReference type="RefSeq" id="WP_147210749.1">
    <property type="nucleotide sequence ID" value="NZ_BJYM01000010.1"/>
</dbReference>
<reference evidence="2 3" key="1">
    <citation type="submission" date="2019-07" db="EMBL/GenBank/DDBJ databases">
        <title>Whole genome shotgun sequence of Oceanobacillus sojae NBRC 105379.</title>
        <authorList>
            <person name="Hosoyama A."/>
            <person name="Uohara A."/>
            <person name="Ohji S."/>
            <person name="Ichikawa N."/>
        </authorList>
    </citation>
    <scope>NUCLEOTIDE SEQUENCE [LARGE SCALE GENOMIC DNA]</scope>
    <source>
        <strain evidence="2 3">NBRC 105379</strain>
    </source>
</reference>